<dbReference type="OMA" id="FWSVPLG"/>
<feature type="binding site" evidence="16">
    <location>
        <position position="69"/>
    </location>
    <ligand>
        <name>Ca(2+)</name>
        <dbReference type="ChEBI" id="CHEBI:29108"/>
        <label>1</label>
    </ligand>
</feature>
<dbReference type="KEGG" id="gmx:100815708"/>
<proteinExistence type="inferred from homology"/>
<protein>
    <recommendedName>
        <fullName evidence="4 19">Peroxidase</fullName>
        <ecNumber evidence="4 19">1.11.1.7</ecNumber>
    </recommendedName>
</protein>
<dbReference type="OrthoDB" id="2113341at2759"/>
<evidence type="ECO:0000313" key="22">
    <source>
        <dbReference type="EnsemblPlants" id="KRH28504"/>
    </source>
</evidence>
<dbReference type="GO" id="GO:0004601">
    <property type="term" value="F:peroxidase activity"/>
    <property type="evidence" value="ECO:0000318"/>
    <property type="project" value="GO_Central"/>
</dbReference>
<dbReference type="eggNOG" id="ENOG502R3A0">
    <property type="taxonomic scope" value="Eukaryota"/>
</dbReference>
<dbReference type="GO" id="GO:0046872">
    <property type="term" value="F:metal ion binding"/>
    <property type="evidence" value="ECO:0007669"/>
    <property type="project" value="UniProtKB-UniRule"/>
</dbReference>
<keyword evidence="5 19" id="KW-0575">Peroxidase</keyword>
<evidence type="ECO:0000313" key="21">
    <source>
        <dbReference type="EMBL" id="KRH28504.1"/>
    </source>
</evidence>
<dbReference type="GO" id="GO:0009505">
    <property type="term" value="C:plant-type cell wall"/>
    <property type="evidence" value="ECO:0000318"/>
    <property type="project" value="GO_Central"/>
</dbReference>
<keyword evidence="11 18" id="KW-1015">Disulfide bond</keyword>
<dbReference type="Pfam" id="PF00141">
    <property type="entry name" value="peroxidase"/>
    <property type="match status" value="1"/>
</dbReference>
<gene>
    <name evidence="22" type="primary">LOC100815708</name>
    <name evidence="21" type="ORF">GLYMA_11G058100</name>
</gene>
<keyword evidence="19" id="KW-0964">Secreted</keyword>
<evidence type="ECO:0000256" key="2">
    <source>
        <dbReference type="ARBA" id="ARBA00002322"/>
    </source>
</evidence>
<dbReference type="GO" id="GO:0140825">
    <property type="term" value="F:lactoperoxidase activity"/>
    <property type="evidence" value="ECO:0007669"/>
    <property type="project" value="UniProtKB-EC"/>
</dbReference>
<dbReference type="InterPro" id="IPR000823">
    <property type="entry name" value="Peroxidase_pln"/>
</dbReference>
<dbReference type="Gene3D" id="1.10.420.10">
    <property type="entry name" value="Peroxidase, domain 2"/>
    <property type="match status" value="1"/>
</dbReference>
<dbReference type="PANTHER" id="PTHR31388:SF180">
    <property type="entry name" value="PEROXIDASE"/>
    <property type="match status" value="1"/>
</dbReference>
<keyword evidence="10 16" id="KW-0408">Iron</keyword>
<feature type="binding site" evidence="16">
    <location>
        <position position="78"/>
    </location>
    <ligand>
        <name>Ca(2+)</name>
        <dbReference type="ChEBI" id="CHEBI:29108"/>
        <label>1</label>
    </ligand>
</feature>
<dbReference type="GO" id="GO:0005576">
    <property type="term" value="C:extracellular region"/>
    <property type="evidence" value="ECO:0007669"/>
    <property type="project" value="UniProtKB-SubCell"/>
</dbReference>
<feature type="binding site" evidence="16">
    <location>
        <position position="72"/>
    </location>
    <ligand>
        <name>Ca(2+)</name>
        <dbReference type="ChEBI" id="CHEBI:29108"/>
        <label>1</label>
    </ligand>
</feature>
<dbReference type="Proteomes" id="UP000008827">
    <property type="component" value="Chromosome 11"/>
</dbReference>
<evidence type="ECO:0000256" key="9">
    <source>
        <dbReference type="ARBA" id="ARBA00023002"/>
    </source>
</evidence>
<dbReference type="SMR" id="A0A0R0HLQ4"/>
<dbReference type="AlphaFoldDB" id="A0A0R0HLQ4"/>
<evidence type="ECO:0000256" key="4">
    <source>
        <dbReference type="ARBA" id="ARBA00012313"/>
    </source>
</evidence>
<keyword evidence="13 19" id="KW-0376">Hydrogen peroxide</keyword>
<dbReference type="PaxDb" id="3847-GLYMA11G06180.1"/>
<feature type="binding site" evidence="16">
    <location>
        <position position="247"/>
    </location>
    <ligand>
        <name>Ca(2+)</name>
        <dbReference type="ChEBI" id="CHEBI:29108"/>
        <label>2</label>
    </ligand>
</feature>
<dbReference type="PROSITE" id="PS00435">
    <property type="entry name" value="PEROXIDASE_1"/>
    <property type="match status" value="1"/>
</dbReference>
<keyword evidence="8 16" id="KW-0106">Calcium</keyword>
<reference evidence="21 22" key="1">
    <citation type="journal article" date="2010" name="Nature">
        <title>Genome sequence of the palaeopolyploid soybean.</title>
        <authorList>
            <person name="Schmutz J."/>
            <person name="Cannon S.B."/>
            <person name="Schlueter J."/>
            <person name="Ma J."/>
            <person name="Mitros T."/>
            <person name="Nelson W."/>
            <person name="Hyten D.L."/>
            <person name="Song Q."/>
            <person name="Thelen J.J."/>
            <person name="Cheng J."/>
            <person name="Xu D."/>
            <person name="Hellsten U."/>
            <person name="May G.D."/>
            <person name="Yu Y."/>
            <person name="Sakurai T."/>
            <person name="Umezawa T."/>
            <person name="Bhattacharyya M.K."/>
            <person name="Sandhu D."/>
            <person name="Valliyodan B."/>
            <person name="Lindquist E."/>
            <person name="Peto M."/>
            <person name="Grant D."/>
            <person name="Shu S."/>
            <person name="Goodstein D."/>
            <person name="Barry K."/>
            <person name="Futrell-Griggs M."/>
            <person name="Abernathy B."/>
            <person name="Du J."/>
            <person name="Tian Z."/>
            <person name="Zhu L."/>
            <person name="Gill N."/>
            <person name="Joshi T."/>
            <person name="Libault M."/>
            <person name="Sethuraman A."/>
            <person name="Zhang X.-C."/>
            <person name="Shinozaki K."/>
            <person name="Nguyen H.T."/>
            <person name="Wing R.A."/>
            <person name="Cregan P."/>
            <person name="Specht J."/>
            <person name="Grimwood J."/>
            <person name="Rokhsar D."/>
            <person name="Stacey G."/>
            <person name="Shoemaker R.C."/>
            <person name="Jackson S.A."/>
        </authorList>
    </citation>
    <scope>NUCLEOTIDE SEQUENCE [LARGE SCALE GENOMIC DNA]</scope>
    <source>
        <strain evidence="22">cv. Williams 82</strain>
        <tissue evidence="21">Callus</tissue>
    </source>
</reference>
<dbReference type="RefSeq" id="XP_003537345.2">
    <property type="nucleotide sequence ID" value="XM_003537297.5"/>
</dbReference>
<dbReference type="PROSITE" id="PS50873">
    <property type="entry name" value="PEROXIDASE_4"/>
    <property type="match status" value="1"/>
</dbReference>
<feature type="signal peptide" evidence="19">
    <location>
        <begin position="1"/>
        <end position="26"/>
    </location>
</feature>
<dbReference type="FunFam" id="1.10.520.10:FF:000001">
    <property type="entry name" value="Peroxidase"/>
    <property type="match status" value="1"/>
</dbReference>
<comment type="subcellular location">
    <subcellularLocation>
        <location evidence="19">Secreted</location>
    </subcellularLocation>
</comment>
<evidence type="ECO:0000256" key="17">
    <source>
        <dbReference type="PIRSR" id="PIRSR600823-4"/>
    </source>
</evidence>
<name>A0A0R0HLQ4_SOYBN</name>
<feature type="binding site" evidence="16">
    <location>
        <position position="255"/>
    </location>
    <ligand>
        <name>Ca(2+)</name>
        <dbReference type="ChEBI" id="CHEBI:29108"/>
        <label>2</label>
    </ligand>
</feature>
<feature type="binding site" evidence="16">
    <location>
        <position position="90"/>
    </location>
    <ligand>
        <name>Ca(2+)</name>
        <dbReference type="ChEBI" id="CHEBI:29108"/>
        <label>1</label>
    </ligand>
</feature>
<dbReference type="GeneID" id="100815708"/>
<feature type="chain" id="PRO_5014484121" description="Peroxidase" evidence="19">
    <location>
        <begin position="27"/>
        <end position="327"/>
    </location>
</feature>
<evidence type="ECO:0000256" key="8">
    <source>
        <dbReference type="ARBA" id="ARBA00022837"/>
    </source>
</evidence>
<dbReference type="Gene3D" id="1.10.520.10">
    <property type="match status" value="1"/>
</dbReference>
<comment type="similarity">
    <text evidence="19">Belongs to the peroxidase family. Classical plant (class III) peroxidase subfamily.</text>
</comment>
<dbReference type="CDD" id="cd00693">
    <property type="entry name" value="secretory_peroxidase"/>
    <property type="match status" value="1"/>
</dbReference>
<feature type="disulfide bond" evidence="18">
    <location>
        <begin position="70"/>
        <end position="75"/>
    </location>
</feature>
<dbReference type="GO" id="GO:0006979">
    <property type="term" value="P:response to oxidative stress"/>
    <property type="evidence" value="ECO:0007669"/>
    <property type="project" value="UniProtKB-UniRule"/>
</dbReference>
<dbReference type="GO" id="GO:0042744">
    <property type="term" value="P:hydrogen peroxide catabolic process"/>
    <property type="evidence" value="ECO:0007669"/>
    <property type="project" value="UniProtKB-KW"/>
</dbReference>
<evidence type="ECO:0000256" key="5">
    <source>
        <dbReference type="ARBA" id="ARBA00022559"/>
    </source>
</evidence>
<evidence type="ECO:0000256" key="19">
    <source>
        <dbReference type="RuleBase" id="RU362060"/>
    </source>
</evidence>
<dbReference type="InterPro" id="IPR002016">
    <property type="entry name" value="Haem_peroxidase"/>
</dbReference>
<evidence type="ECO:0000256" key="7">
    <source>
        <dbReference type="ARBA" id="ARBA00022723"/>
    </source>
</evidence>
<comment type="catalytic activity">
    <reaction evidence="1 19">
        <text>2 a phenolic donor + H2O2 = 2 a phenolic radical donor + 2 H2O</text>
        <dbReference type="Rhea" id="RHEA:56136"/>
        <dbReference type="ChEBI" id="CHEBI:15377"/>
        <dbReference type="ChEBI" id="CHEBI:16240"/>
        <dbReference type="ChEBI" id="CHEBI:139520"/>
        <dbReference type="ChEBI" id="CHEBI:139521"/>
        <dbReference type="EC" id="1.11.1.7"/>
    </reaction>
</comment>
<comment type="cofactor">
    <cofactor evidence="16 19">
        <name>Ca(2+)</name>
        <dbReference type="ChEBI" id="CHEBI:29108"/>
    </cofactor>
    <text evidence="16 19">Binds 2 calcium ions per subunit.</text>
</comment>
<dbReference type="PANTHER" id="PTHR31388">
    <property type="entry name" value="PEROXIDASE 72-RELATED"/>
    <property type="match status" value="1"/>
</dbReference>
<evidence type="ECO:0000256" key="15">
    <source>
        <dbReference type="PIRSR" id="PIRSR600823-2"/>
    </source>
</evidence>
<sequence length="327" mass="35783">MEFTSNNMLPFVSMFWLVFLSPLVNCQLYYNFYDSTCPNLTGIVRSNVWSAMAKDARIAASLLRLHFHDCFVIGCDASVLLDDTGTLKGEKNALPNKNSLRGFEVIDTIKSALEKACPSTVSCADILALAAREAVNLSKGTFWYVPLGRRDGTTASESEANNLPSPFEPIENITAKFISKGLEKKDVAVLSGAHTLGFAQCFTFKPRLFDFGGSGKSDPALDVSLLQNLVKLCPNQADSDTNLAPLDPVTTNTFDNMYYKNIVNNSGLLQSDQALLGDSTTASLVNTYSKWPLMFFRDFGISMEKMGRIGVLTGSQGQIRTNCRAVN</sequence>
<dbReference type="EMBL" id="CM000844">
    <property type="protein sequence ID" value="KRH28504.1"/>
    <property type="molecule type" value="Genomic_DNA"/>
</dbReference>
<feature type="disulfide bond" evidence="18">
    <location>
        <begin position="123"/>
        <end position="323"/>
    </location>
</feature>
<dbReference type="Gramene" id="KRH28504">
    <property type="protein sequence ID" value="KRH28504"/>
    <property type="gene ID" value="GLYMA_11G058100"/>
</dbReference>
<comment type="cofactor">
    <cofactor evidence="16 19">
        <name>heme b</name>
        <dbReference type="ChEBI" id="CHEBI:60344"/>
    </cofactor>
    <text evidence="16 19">Binds 1 heme b (iron(II)-protoporphyrin IX) group per subunit.</text>
</comment>
<evidence type="ECO:0000256" key="1">
    <source>
        <dbReference type="ARBA" id="ARBA00000189"/>
    </source>
</evidence>
<dbReference type="InterPro" id="IPR010255">
    <property type="entry name" value="Haem_peroxidase_sf"/>
</dbReference>
<dbReference type="PROSITE" id="PS00436">
    <property type="entry name" value="PEROXIDASE_2"/>
    <property type="match status" value="1"/>
</dbReference>
<evidence type="ECO:0000256" key="3">
    <source>
        <dbReference type="ARBA" id="ARBA00006873"/>
    </source>
</evidence>
<keyword evidence="23" id="KW-1185">Reference proteome</keyword>
<evidence type="ECO:0000256" key="18">
    <source>
        <dbReference type="PIRSR" id="PIRSR600823-5"/>
    </source>
</evidence>
<keyword evidence="19" id="KW-0732">Signal</keyword>
<evidence type="ECO:0000259" key="20">
    <source>
        <dbReference type="PROSITE" id="PS50873"/>
    </source>
</evidence>
<feature type="binding site" description="axial binding residue" evidence="16">
    <location>
        <position position="194"/>
    </location>
    <ligand>
        <name>heme b</name>
        <dbReference type="ChEBI" id="CHEBI:60344"/>
    </ligand>
    <ligandPart>
        <name>Fe</name>
        <dbReference type="ChEBI" id="CHEBI:18248"/>
    </ligandPart>
</feature>
<dbReference type="EnsemblPlants" id="KRH28504">
    <property type="protein sequence ID" value="KRH28504"/>
    <property type="gene ID" value="GLYMA_11G058100"/>
</dbReference>
<dbReference type="InterPro" id="IPR019793">
    <property type="entry name" value="Peroxidases_heam-ligand_BS"/>
</dbReference>
<dbReference type="PRINTS" id="PR00461">
    <property type="entry name" value="PLPEROXIDASE"/>
</dbReference>
<feature type="disulfide bond" evidence="18">
    <location>
        <begin position="201"/>
        <end position="233"/>
    </location>
</feature>
<comment type="function">
    <text evidence="2">Removal of H(2)O(2), oxidation of toxic reductants, biosynthesis and degradation of lignin, suberization, auxin catabolism, response to environmental stresses such as wounding, pathogen attack and oxidative stress. These functions might be dependent on each isozyme/isoform in each plant tissue.</text>
</comment>
<comment type="similarity">
    <text evidence="3">Belongs to the peroxidase family. Ascorbate peroxidase subfamily.</text>
</comment>
<evidence type="ECO:0000256" key="14">
    <source>
        <dbReference type="PIRSR" id="PIRSR600823-1"/>
    </source>
</evidence>
<accession>A0A0R0HLQ4</accession>
<evidence type="ECO:0000256" key="16">
    <source>
        <dbReference type="PIRSR" id="PIRSR600823-3"/>
    </source>
</evidence>
<dbReference type="SUPFAM" id="SSF48113">
    <property type="entry name" value="Heme-dependent peroxidases"/>
    <property type="match status" value="1"/>
</dbReference>
<keyword evidence="6 19" id="KW-0349">Heme</keyword>
<feature type="binding site" evidence="16">
    <location>
        <position position="195"/>
    </location>
    <ligand>
        <name>Ca(2+)</name>
        <dbReference type="ChEBI" id="CHEBI:29108"/>
        <label>2</label>
    </ligand>
</feature>
<evidence type="ECO:0000256" key="6">
    <source>
        <dbReference type="ARBA" id="ARBA00022617"/>
    </source>
</evidence>
<feature type="domain" description="Plant heme peroxidase family profile" evidence="20">
    <location>
        <begin position="27"/>
        <end position="327"/>
    </location>
</feature>
<evidence type="ECO:0000313" key="23">
    <source>
        <dbReference type="Proteomes" id="UP000008827"/>
    </source>
</evidence>
<dbReference type="GO" id="GO:0020037">
    <property type="term" value="F:heme binding"/>
    <property type="evidence" value="ECO:0007669"/>
    <property type="project" value="UniProtKB-UniRule"/>
</dbReference>
<feature type="site" description="Transition state stabilizer" evidence="17">
    <location>
        <position position="64"/>
    </location>
</feature>
<dbReference type="InterPro" id="IPR033905">
    <property type="entry name" value="Secretory_peroxidase"/>
</dbReference>
<reference evidence="21" key="3">
    <citation type="submission" date="2018-07" db="EMBL/GenBank/DDBJ databases">
        <title>WGS assembly of Glycine max.</title>
        <authorList>
            <person name="Schmutz J."/>
            <person name="Cannon S."/>
            <person name="Schlueter J."/>
            <person name="Ma J."/>
            <person name="Mitros T."/>
            <person name="Nelson W."/>
            <person name="Hyten D."/>
            <person name="Song Q."/>
            <person name="Thelen J."/>
            <person name="Cheng J."/>
            <person name="Xu D."/>
            <person name="Hellsten U."/>
            <person name="May G."/>
            <person name="Yu Y."/>
            <person name="Sakurai T."/>
            <person name="Umezawa T."/>
            <person name="Bhattacharyya M."/>
            <person name="Sandhu D."/>
            <person name="Valliyodan B."/>
            <person name="Lindquist E."/>
            <person name="Peto M."/>
            <person name="Grant D."/>
            <person name="Shu S."/>
            <person name="Goodstein D."/>
            <person name="Barry K."/>
            <person name="Futrell-Griggs M."/>
            <person name="Abernathy B."/>
            <person name="Du J."/>
            <person name="Tian Z."/>
            <person name="Zhu L."/>
            <person name="Gill N."/>
            <person name="Joshi T."/>
            <person name="Libault M."/>
            <person name="Sethuraman A."/>
            <person name="Zhang X."/>
            <person name="Shinozaki K."/>
            <person name="Nguyen H."/>
            <person name="Wing R."/>
            <person name="Cregan P."/>
            <person name="Specht J."/>
            <person name="Grimwood J."/>
            <person name="Rokhsar D."/>
            <person name="Stacey G."/>
            <person name="Shoemaker R."/>
            <person name="Jackson S."/>
        </authorList>
    </citation>
    <scope>NUCLEOTIDE SEQUENCE</scope>
    <source>
        <tissue evidence="21">Callus</tissue>
    </source>
</reference>
<organism evidence="21">
    <name type="scientific">Glycine max</name>
    <name type="common">Soybean</name>
    <name type="synonym">Glycine hispida</name>
    <dbReference type="NCBI Taxonomy" id="3847"/>
    <lineage>
        <taxon>Eukaryota</taxon>
        <taxon>Viridiplantae</taxon>
        <taxon>Streptophyta</taxon>
        <taxon>Embryophyta</taxon>
        <taxon>Tracheophyta</taxon>
        <taxon>Spermatophyta</taxon>
        <taxon>Magnoliopsida</taxon>
        <taxon>eudicotyledons</taxon>
        <taxon>Gunneridae</taxon>
        <taxon>Pentapetalae</taxon>
        <taxon>rosids</taxon>
        <taxon>fabids</taxon>
        <taxon>Fabales</taxon>
        <taxon>Fabaceae</taxon>
        <taxon>Papilionoideae</taxon>
        <taxon>50 kb inversion clade</taxon>
        <taxon>NPAAA clade</taxon>
        <taxon>indigoferoid/millettioid clade</taxon>
        <taxon>Phaseoleae</taxon>
        <taxon>Glycine</taxon>
        <taxon>Glycine subgen. Soja</taxon>
    </lineage>
</organism>
<reference evidence="22" key="2">
    <citation type="submission" date="2018-02" db="UniProtKB">
        <authorList>
            <consortium name="EnsemblPlants"/>
        </authorList>
    </citation>
    <scope>IDENTIFICATION</scope>
    <source>
        <strain evidence="22">Williams 82</strain>
    </source>
</reference>
<feature type="binding site" evidence="16">
    <location>
        <position position="76"/>
    </location>
    <ligand>
        <name>Ca(2+)</name>
        <dbReference type="ChEBI" id="CHEBI:29108"/>
        <label>1</label>
    </ligand>
</feature>
<evidence type="ECO:0000256" key="12">
    <source>
        <dbReference type="ARBA" id="ARBA00023180"/>
    </source>
</evidence>
<dbReference type="GO" id="GO:0009735">
    <property type="term" value="P:response to cytokinin"/>
    <property type="evidence" value="ECO:0000318"/>
    <property type="project" value="GO_Central"/>
</dbReference>
<feature type="binding site" evidence="16">
    <location>
        <position position="74"/>
    </location>
    <ligand>
        <name>Ca(2+)</name>
        <dbReference type="ChEBI" id="CHEBI:29108"/>
        <label>1</label>
    </ligand>
</feature>
<feature type="binding site" evidence="15">
    <location>
        <position position="164"/>
    </location>
    <ligand>
        <name>substrate</name>
    </ligand>
</feature>
<evidence type="ECO:0000256" key="13">
    <source>
        <dbReference type="ARBA" id="ARBA00023324"/>
    </source>
</evidence>
<feature type="binding site" evidence="16">
    <location>
        <position position="250"/>
    </location>
    <ligand>
        <name>Ca(2+)</name>
        <dbReference type="ChEBI" id="CHEBI:29108"/>
        <label>2</label>
    </ligand>
</feature>
<evidence type="ECO:0000256" key="10">
    <source>
        <dbReference type="ARBA" id="ARBA00023004"/>
    </source>
</evidence>
<dbReference type="FunFam" id="1.10.420.10:FF:000001">
    <property type="entry name" value="Peroxidase"/>
    <property type="match status" value="1"/>
</dbReference>
<dbReference type="PRINTS" id="PR00458">
    <property type="entry name" value="PEROXIDASE"/>
</dbReference>
<keyword evidence="12" id="KW-0325">Glycoprotein</keyword>
<dbReference type="STRING" id="3847.A0A0R0HLQ4"/>
<feature type="active site" description="Proton acceptor" evidence="14">
    <location>
        <position position="68"/>
    </location>
</feature>
<dbReference type="InterPro" id="IPR019794">
    <property type="entry name" value="Peroxidases_AS"/>
</dbReference>
<keyword evidence="7 16" id="KW-0479">Metal-binding</keyword>
<dbReference type="EC" id="1.11.1.7" evidence="4 19"/>
<feature type="disulfide bond" evidence="18">
    <location>
        <begin position="37"/>
        <end position="117"/>
    </location>
</feature>
<evidence type="ECO:0000256" key="11">
    <source>
        <dbReference type="ARBA" id="ARBA00023157"/>
    </source>
</evidence>
<keyword evidence="9 19" id="KW-0560">Oxidoreductase</keyword>